<name>A0A0B6YX02_9EUPU</name>
<evidence type="ECO:0000313" key="1">
    <source>
        <dbReference type="EMBL" id="CEK59985.1"/>
    </source>
</evidence>
<proteinExistence type="predicted"/>
<accession>A0A0B6YX02</accession>
<sequence length="75" mass="8879">YVGQEYRGRHGDKVGRIQKASWILMSWLQELEVKRNVARFEEYTGSKQSFNNKHKSSTVSHSVLTDILKMRLDYF</sequence>
<reference evidence="1" key="1">
    <citation type="submission" date="2014-12" db="EMBL/GenBank/DDBJ databases">
        <title>Insight into the proteome of Arion vulgaris.</title>
        <authorList>
            <person name="Aradska J."/>
            <person name="Bulat T."/>
            <person name="Smidak R."/>
            <person name="Sarate P."/>
            <person name="Gangsoo J."/>
            <person name="Sialana F."/>
            <person name="Bilban M."/>
            <person name="Lubec G."/>
        </authorList>
    </citation>
    <scope>NUCLEOTIDE SEQUENCE</scope>
    <source>
        <tissue evidence="1">Skin</tissue>
    </source>
</reference>
<dbReference type="EMBL" id="HACG01013120">
    <property type="protein sequence ID" value="CEK59985.1"/>
    <property type="molecule type" value="Transcribed_RNA"/>
</dbReference>
<protein>
    <submittedName>
        <fullName evidence="1">Uncharacterized protein</fullName>
    </submittedName>
</protein>
<feature type="non-terminal residue" evidence="1">
    <location>
        <position position="1"/>
    </location>
</feature>
<dbReference type="AlphaFoldDB" id="A0A0B6YX02"/>
<organism evidence="1">
    <name type="scientific">Arion vulgaris</name>
    <dbReference type="NCBI Taxonomy" id="1028688"/>
    <lineage>
        <taxon>Eukaryota</taxon>
        <taxon>Metazoa</taxon>
        <taxon>Spiralia</taxon>
        <taxon>Lophotrochozoa</taxon>
        <taxon>Mollusca</taxon>
        <taxon>Gastropoda</taxon>
        <taxon>Heterobranchia</taxon>
        <taxon>Euthyneura</taxon>
        <taxon>Panpulmonata</taxon>
        <taxon>Eupulmonata</taxon>
        <taxon>Stylommatophora</taxon>
        <taxon>Helicina</taxon>
        <taxon>Arionoidea</taxon>
        <taxon>Arionidae</taxon>
        <taxon>Arion</taxon>
    </lineage>
</organism>
<gene>
    <name evidence="1" type="primary">ORF38061</name>
</gene>